<evidence type="ECO:0000313" key="2">
    <source>
        <dbReference type="Proteomes" id="UP000286576"/>
    </source>
</evidence>
<protein>
    <submittedName>
        <fullName evidence="1">Uncharacterized protein</fullName>
    </submittedName>
</protein>
<name>A0A418NP76_9SPHN</name>
<sequence length="122" mass="13676">MTLALPASAQDRDARAEQAFAELVEGRTAGEPQSCINTVSTNRLRVEENVGLVYERGDTMWVARARNPNQLDSWDVPIIERYSGSRLCRTDVTRTVDRSSGMFSGVLFLDEFVPYTRTETEG</sequence>
<gene>
    <name evidence="1" type="ORF">D2V07_15565</name>
</gene>
<evidence type="ECO:0000313" key="1">
    <source>
        <dbReference type="EMBL" id="RIV83897.1"/>
    </source>
</evidence>
<proteinExistence type="predicted"/>
<accession>A0A418NP76</accession>
<comment type="caution">
    <text evidence="1">The sequence shown here is derived from an EMBL/GenBank/DDBJ whole genome shotgun (WGS) entry which is preliminary data.</text>
</comment>
<dbReference type="Proteomes" id="UP000286576">
    <property type="component" value="Unassembled WGS sequence"/>
</dbReference>
<dbReference type="AlphaFoldDB" id="A0A418NP76"/>
<organism evidence="1 2">
    <name type="scientific">Aurantiacibacter zhengii</name>
    <dbReference type="NCBI Taxonomy" id="2307003"/>
    <lineage>
        <taxon>Bacteria</taxon>
        <taxon>Pseudomonadati</taxon>
        <taxon>Pseudomonadota</taxon>
        <taxon>Alphaproteobacteria</taxon>
        <taxon>Sphingomonadales</taxon>
        <taxon>Erythrobacteraceae</taxon>
        <taxon>Aurantiacibacter</taxon>
    </lineage>
</organism>
<reference evidence="1 2" key="1">
    <citation type="submission" date="2018-08" db="EMBL/GenBank/DDBJ databases">
        <title>Erythrobacter zhengii sp.nov., a bacterium isolated from deep-sea sediment.</title>
        <authorList>
            <person name="Fang C."/>
            <person name="Wu Y.-H."/>
            <person name="Sun C."/>
            <person name="Wang H."/>
            <person name="Cheng H."/>
            <person name="Meng F.-X."/>
            <person name="Wang C.-S."/>
            <person name="Xu X.-W."/>
        </authorList>
    </citation>
    <scope>NUCLEOTIDE SEQUENCE [LARGE SCALE GENOMIC DNA]</scope>
    <source>
        <strain evidence="1 2">V18</strain>
    </source>
</reference>
<keyword evidence="2" id="KW-1185">Reference proteome</keyword>
<dbReference type="EMBL" id="QXFL01000008">
    <property type="protein sequence ID" value="RIV83897.1"/>
    <property type="molecule type" value="Genomic_DNA"/>
</dbReference>